<dbReference type="eggNOG" id="COG1639">
    <property type="taxonomic scope" value="Bacteria"/>
</dbReference>
<dbReference type="STRING" id="159087.Daro_3746"/>
<dbReference type="OrthoDB" id="9784953at2"/>
<dbReference type="SUPFAM" id="SSF109604">
    <property type="entry name" value="HD-domain/PDEase-like"/>
    <property type="match status" value="1"/>
</dbReference>
<dbReference type="Gene3D" id="1.10.3210.10">
    <property type="entry name" value="Hypothetical protein af1432"/>
    <property type="match status" value="1"/>
</dbReference>
<reference evidence="2" key="1">
    <citation type="submission" date="2005-08" db="EMBL/GenBank/DDBJ databases">
        <title>Complete sequence of Dechloromonas aromatica RCB.</title>
        <authorList>
            <person name="Salinero K.K."/>
            <person name="Copeland A."/>
            <person name="Lucas S."/>
            <person name="Lapidus A."/>
            <person name="Barry K."/>
            <person name="Detter J.C."/>
            <person name="Glavina T."/>
            <person name="Hammon N."/>
            <person name="Israni S."/>
            <person name="Pitluck S."/>
            <person name="Di Bartolo G."/>
            <person name="Trong S."/>
            <person name="Schmutz J."/>
            <person name="Larimer F."/>
            <person name="Land M."/>
            <person name="Ivanova N."/>
            <person name="Richardson P."/>
        </authorList>
    </citation>
    <scope>NUCLEOTIDE SEQUENCE</scope>
    <source>
        <strain evidence="2">RCB</strain>
    </source>
</reference>
<gene>
    <name evidence="2" type="ordered locus">Daro_3746</name>
</gene>
<dbReference type="KEGG" id="dar:Daro_3746"/>
<evidence type="ECO:0000259" key="1">
    <source>
        <dbReference type="Pfam" id="PF08668"/>
    </source>
</evidence>
<organism evidence="2">
    <name type="scientific">Dechloromonas aromatica (strain RCB)</name>
    <dbReference type="NCBI Taxonomy" id="159087"/>
    <lineage>
        <taxon>Bacteria</taxon>
        <taxon>Pseudomonadati</taxon>
        <taxon>Pseudomonadota</taxon>
        <taxon>Betaproteobacteria</taxon>
        <taxon>Rhodocyclales</taxon>
        <taxon>Azonexaceae</taxon>
        <taxon>Dechloromonas</taxon>
    </lineage>
</organism>
<dbReference type="HOGENOM" id="CLU_1265212_0_0_4"/>
<proteinExistence type="predicted"/>
<evidence type="ECO:0000313" key="2">
    <source>
        <dbReference type="EMBL" id="AAZ48475.1"/>
    </source>
</evidence>
<feature type="domain" description="HDOD" evidence="1">
    <location>
        <begin position="116"/>
        <end position="193"/>
    </location>
</feature>
<sequence length="218" mass="24357">MGGTHSTPSLSLRPWRQNNEPDLKRLAKIITNDAGDVSLGIQAGQFTALRQWQPRLQHSLGRRAPGHKKYRLFRGGFRLAFENQRFAGSLDRAILETDDAAGFGIQSDCPPPVWHSPDAAYTYAFFHDVAIPLMMRRFPDYAALLDKCKLEGSMLTEAEEQYFPSTHPIIGSLLVRNWGLPSILGQAIRFQHEKDAYDLPDRTLPGGTLSLIAVTQLA</sequence>
<name>Q479K6_DECAR</name>
<dbReference type="InterPro" id="IPR013976">
    <property type="entry name" value="HDOD"/>
</dbReference>
<dbReference type="EMBL" id="CP000089">
    <property type="protein sequence ID" value="AAZ48475.1"/>
    <property type="molecule type" value="Genomic_DNA"/>
</dbReference>
<dbReference type="Pfam" id="PF08668">
    <property type="entry name" value="HDOD"/>
    <property type="match status" value="1"/>
</dbReference>
<accession>Q479K6</accession>
<protein>
    <recommendedName>
        <fullName evidence="1">HDOD domain-containing protein</fullName>
    </recommendedName>
</protein>
<dbReference type="AlphaFoldDB" id="Q479K6"/>